<dbReference type="InterPro" id="IPR001314">
    <property type="entry name" value="Peptidase_S1A"/>
</dbReference>
<name>A0A9J6BUP9_POLVA</name>
<dbReference type="SUPFAM" id="SSF50494">
    <property type="entry name" value="Trypsin-like serine proteases"/>
    <property type="match status" value="1"/>
</dbReference>
<evidence type="ECO:0000256" key="9">
    <source>
        <dbReference type="ARBA" id="ARBA00024195"/>
    </source>
</evidence>
<evidence type="ECO:0000256" key="4">
    <source>
        <dbReference type="ARBA" id="ARBA00022825"/>
    </source>
</evidence>
<dbReference type="PANTHER" id="PTHR24256">
    <property type="entry name" value="TRYPTASE-RELATED"/>
    <property type="match status" value="1"/>
</dbReference>
<dbReference type="AlphaFoldDB" id="A0A9J6BUP9"/>
<dbReference type="PROSITE" id="PS50240">
    <property type="entry name" value="TRYPSIN_DOM"/>
    <property type="match status" value="1"/>
</dbReference>
<keyword evidence="4 10" id="KW-0720">Serine protease</keyword>
<keyword evidence="8" id="KW-0325">Glycoprotein</keyword>
<sequence>MDEKKFHIYLILSLLAICRVNLAPTNCKMPNSDEKGQCVKLSECSTFQLDSDFANPDLFNEINERTESCRLIDSKLLCCEVTAVSVRIEETTTTTSITTYTSTIVAPTNLDKPFSAHPNYKLFDNDNCGVATSNRIANGEDAGLLQFPWAARLGYETLDGIKWQCGGTLISDFYTLTAAHCLLYLPKNNKLKIVRLGEYDERTEKDCSEENNCADPIQDIDVMEFIAYPGYDRIKFSNDIGIIRMKNAAKVTQNNIKPICMPFDANAKRIGKKFTVIGWGRTQNGTTSPILQKAFVPEYDSKKCEEKFAEKKKIEIIKGQICAGGEEKIDSCKGDSGSSLQQPVLINKKPRMVQFGIVSIGVKECGSLEGYPGIYTRVTEYLNWIMDNMH</sequence>
<evidence type="ECO:0000256" key="8">
    <source>
        <dbReference type="ARBA" id="ARBA00023180"/>
    </source>
</evidence>
<reference evidence="13" key="1">
    <citation type="submission" date="2021-03" db="EMBL/GenBank/DDBJ databases">
        <title>Chromosome level genome of the anhydrobiotic midge Polypedilum vanderplanki.</title>
        <authorList>
            <person name="Yoshida Y."/>
            <person name="Kikawada T."/>
            <person name="Gusev O."/>
        </authorList>
    </citation>
    <scope>NUCLEOTIDE SEQUENCE</scope>
    <source>
        <strain evidence="13">NIAS01</strain>
        <tissue evidence="13">Whole body or cell culture</tissue>
    </source>
</reference>
<accession>A0A9J6BUP9</accession>
<evidence type="ECO:0000256" key="3">
    <source>
        <dbReference type="ARBA" id="ARBA00022801"/>
    </source>
</evidence>
<keyword evidence="7" id="KW-1015">Disulfide bond</keyword>
<dbReference type="InterPro" id="IPR018114">
    <property type="entry name" value="TRYPSIN_HIS"/>
</dbReference>
<dbReference type="InterPro" id="IPR051487">
    <property type="entry name" value="Ser/Thr_Proteases_Immune/Dev"/>
</dbReference>
<keyword evidence="5" id="KW-0106">Calcium</keyword>
<keyword evidence="1 10" id="KW-0645">Protease</keyword>
<keyword evidence="3 10" id="KW-0378">Hydrolase</keyword>
<dbReference type="SMART" id="SM00020">
    <property type="entry name" value="Tryp_SPc"/>
    <property type="match status" value="1"/>
</dbReference>
<evidence type="ECO:0000256" key="10">
    <source>
        <dbReference type="RuleBase" id="RU363034"/>
    </source>
</evidence>
<organism evidence="13 14">
    <name type="scientific">Polypedilum vanderplanki</name>
    <name type="common">Sleeping chironomid midge</name>
    <dbReference type="NCBI Taxonomy" id="319348"/>
    <lineage>
        <taxon>Eukaryota</taxon>
        <taxon>Metazoa</taxon>
        <taxon>Ecdysozoa</taxon>
        <taxon>Arthropoda</taxon>
        <taxon>Hexapoda</taxon>
        <taxon>Insecta</taxon>
        <taxon>Pterygota</taxon>
        <taxon>Neoptera</taxon>
        <taxon>Endopterygota</taxon>
        <taxon>Diptera</taxon>
        <taxon>Nematocera</taxon>
        <taxon>Chironomoidea</taxon>
        <taxon>Chironomidae</taxon>
        <taxon>Chironominae</taxon>
        <taxon>Polypedilum</taxon>
        <taxon>Polypedilum</taxon>
    </lineage>
</organism>
<feature type="signal peptide" evidence="11">
    <location>
        <begin position="1"/>
        <end position="22"/>
    </location>
</feature>
<keyword evidence="11" id="KW-0732">Signal</keyword>
<dbReference type="GO" id="GO:0006508">
    <property type="term" value="P:proteolysis"/>
    <property type="evidence" value="ECO:0007669"/>
    <property type="project" value="UniProtKB-KW"/>
</dbReference>
<dbReference type="Pfam" id="PF00089">
    <property type="entry name" value="Trypsin"/>
    <property type="match status" value="1"/>
</dbReference>
<dbReference type="FunFam" id="2.40.10.10:FF:000078">
    <property type="entry name" value="Serine protease H137"/>
    <property type="match status" value="1"/>
</dbReference>
<comment type="similarity">
    <text evidence="9">Belongs to the peptidase S1 family. CLIP subfamily.</text>
</comment>
<keyword evidence="2" id="KW-0479">Metal-binding</keyword>
<dbReference type="InterPro" id="IPR009003">
    <property type="entry name" value="Peptidase_S1_PA"/>
</dbReference>
<dbReference type="CDD" id="cd00190">
    <property type="entry name" value="Tryp_SPc"/>
    <property type="match status" value="1"/>
</dbReference>
<feature type="chain" id="PRO_5039890591" description="Peptidase S1 domain-containing protein" evidence="11">
    <location>
        <begin position="23"/>
        <end position="390"/>
    </location>
</feature>
<dbReference type="InterPro" id="IPR043504">
    <property type="entry name" value="Peptidase_S1_PA_chymotrypsin"/>
</dbReference>
<gene>
    <name evidence="13" type="ORF">PVAND_003100</name>
</gene>
<comment type="caution">
    <text evidence="13">The sequence shown here is derived from an EMBL/GenBank/DDBJ whole genome shotgun (WGS) entry which is preliminary data.</text>
</comment>
<dbReference type="GO" id="GO:0046872">
    <property type="term" value="F:metal ion binding"/>
    <property type="evidence" value="ECO:0007669"/>
    <property type="project" value="UniProtKB-KW"/>
</dbReference>
<proteinExistence type="inferred from homology"/>
<evidence type="ECO:0000256" key="5">
    <source>
        <dbReference type="ARBA" id="ARBA00022837"/>
    </source>
</evidence>
<dbReference type="InterPro" id="IPR033116">
    <property type="entry name" value="TRYPSIN_SER"/>
</dbReference>
<keyword evidence="14" id="KW-1185">Reference proteome</keyword>
<evidence type="ECO:0000256" key="11">
    <source>
        <dbReference type="SAM" id="SignalP"/>
    </source>
</evidence>
<dbReference type="GO" id="GO:0004252">
    <property type="term" value="F:serine-type endopeptidase activity"/>
    <property type="evidence" value="ECO:0007669"/>
    <property type="project" value="InterPro"/>
</dbReference>
<keyword evidence="6" id="KW-0865">Zymogen</keyword>
<evidence type="ECO:0000259" key="12">
    <source>
        <dbReference type="PROSITE" id="PS50240"/>
    </source>
</evidence>
<evidence type="ECO:0000313" key="13">
    <source>
        <dbReference type="EMBL" id="KAG5673022.1"/>
    </source>
</evidence>
<dbReference type="PROSITE" id="PS00135">
    <property type="entry name" value="TRYPSIN_SER"/>
    <property type="match status" value="1"/>
</dbReference>
<dbReference type="InterPro" id="IPR001254">
    <property type="entry name" value="Trypsin_dom"/>
</dbReference>
<dbReference type="Proteomes" id="UP001107558">
    <property type="component" value="Chromosome 3"/>
</dbReference>
<protein>
    <recommendedName>
        <fullName evidence="12">Peptidase S1 domain-containing protein</fullName>
    </recommendedName>
</protein>
<feature type="domain" description="Peptidase S1" evidence="12">
    <location>
        <begin position="136"/>
        <end position="390"/>
    </location>
</feature>
<evidence type="ECO:0000256" key="1">
    <source>
        <dbReference type="ARBA" id="ARBA00022670"/>
    </source>
</evidence>
<dbReference type="PRINTS" id="PR00722">
    <property type="entry name" value="CHYMOTRYPSIN"/>
</dbReference>
<dbReference type="Gene3D" id="2.40.10.10">
    <property type="entry name" value="Trypsin-like serine proteases"/>
    <property type="match status" value="2"/>
</dbReference>
<evidence type="ECO:0000256" key="7">
    <source>
        <dbReference type="ARBA" id="ARBA00023157"/>
    </source>
</evidence>
<dbReference type="PROSITE" id="PS00134">
    <property type="entry name" value="TRYPSIN_HIS"/>
    <property type="match status" value="1"/>
</dbReference>
<evidence type="ECO:0000313" key="14">
    <source>
        <dbReference type="Proteomes" id="UP001107558"/>
    </source>
</evidence>
<evidence type="ECO:0000256" key="6">
    <source>
        <dbReference type="ARBA" id="ARBA00023145"/>
    </source>
</evidence>
<evidence type="ECO:0000256" key="2">
    <source>
        <dbReference type="ARBA" id="ARBA00022723"/>
    </source>
</evidence>
<dbReference type="EMBL" id="JADBJN010000003">
    <property type="protein sequence ID" value="KAG5673022.1"/>
    <property type="molecule type" value="Genomic_DNA"/>
</dbReference>
<dbReference type="OrthoDB" id="547031at2759"/>